<name>A0A1W2DUC6_9SPHI</name>
<keyword evidence="2" id="KW-1185">Reference proteome</keyword>
<proteinExistence type="predicted"/>
<reference evidence="2" key="1">
    <citation type="submission" date="2017-04" db="EMBL/GenBank/DDBJ databases">
        <authorList>
            <person name="Varghese N."/>
            <person name="Submissions S."/>
        </authorList>
    </citation>
    <scope>NUCLEOTIDE SEQUENCE [LARGE SCALE GENOMIC DNA]</scope>
    <source>
        <strain evidence="2">DSM 12126</strain>
    </source>
</reference>
<dbReference type="AlphaFoldDB" id="A0A1W2DUC6"/>
<accession>A0A1W2DUC6</accession>
<dbReference type="STRING" id="151894.SAMN04488524_4039"/>
<organism evidence="1 2">
    <name type="scientific">Pedobacter africanus</name>
    <dbReference type="NCBI Taxonomy" id="151894"/>
    <lineage>
        <taxon>Bacteria</taxon>
        <taxon>Pseudomonadati</taxon>
        <taxon>Bacteroidota</taxon>
        <taxon>Sphingobacteriia</taxon>
        <taxon>Sphingobacteriales</taxon>
        <taxon>Sphingobacteriaceae</taxon>
        <taxon>Pedobacter</taxon>
    </lineage>
</organism>
<dbReference type="OrthoDB" id="794757at2"/>
<gene>
    <name evidence="1" type="ORF">SAMN04488524_4039</name>
</gene>
<dbReference type="Proteomes" id="UP000192756">
    <property type="component" value="Unassembled WGS sequence"/>
</dbReference>
<evidence type="ECO:0000313" key="2">
    <source>
        <dbReference type="Proteomes" id="UP000192756"/>
    </source>
</evidence>
<evidence type="ECO:0000313" key="1">
    <source>
        <dbReference type="EMBL" id="SMD00642.1"/>
    </source>
</evidence>
<sequence length="175" mass="20511">MRKILFFFAVPLFLYSCKPAKQEQGHNLNYFDLKGYFEKEALRLKTNNPIITKTVMVNGNSETRQMRLDDWTKEFAVFTDVDINRSAWAGLFSIQKNNERELYASAEEKVPVKEVLILKKDNKPYGIQILVKNTNMLYSSSDTLSYYPDSLYRIKKKQHIKLLSEKNYSITGKFN</sequence>
<dbReference type="EMBL" id="FWXT01000004">
    <property type="protein sequence ID" value="SMD00642.1"/>
    <property type="molecule type" value="Genomic_DNA"/>
</dbReference>
<protein>
    <submittedName>
        <fullName evidence="1">Uncharacterized protein</fullName>
    </submittedName>
</protein>
<dbReference type="PROSITE" id="PS51257">
    <property type="entry name" value="PROKAR_LIPOPROTEIN"/>
    <property type="match status" value="1"/>
</dbReference>